<accession>A0A9Q5ZBG0</accession>
<evidence type="ECO:0000313" key="1">
    <source>
        <dbReference type="EMBL" id="PHK02836.1"/>
    </source>
</evidence>
<reference evidence="1 2" key="1">
    <citation type="submission" date="2015-02" db="EMBL/GenBank/DDBJ databases">
        <title>Nostoc linckia genome annotation.</title>
        <authorList>
            <person name="Zhou Z."/>
        </authorList>
    </citation>
    <scope>NUCLEOTIDE SEQUENCE [LARGE SCALE GENOMIC DNA]</scope>
    <source>
        <strain evidence="2">z8</strain>
    </source>
</reference>
<dbReference type="Proteomes" id="UP000222310">
    <property type="component" value="Unassembled WGS sequence"/>
</dbReference>
<dbReference type="AlphaFoldDB" id="A0A9Q5ZBG0"/>
<proteinExistence type="predicted"/>
<protein>
    <submittedName>
        <fullName evidence="1">Uncharacterized protein</fullName>
    </submittedName>
</protein>
<comment type="caution">
    <text evidence="1">The sequence shown here is derived from an EMBL/GenBank/DDBJ whole genome shotgun (WGS) entry which is preliminary data.</text>
</comment>
<sequence>MKKIVISALHPSYIEKLIHNLTKEEAETILAGGFPYGFCIMNTTDRTYINSIDTSVRYDGGGPGSINYHDNNINTVTSSRSIYNRFVY</sequence>
<dbReference type="EMBL" id="LAHD01000047">
    <property type="protein sequence ID" value="PHK02836.1"/>
    <property type="molecule type" value="Genomic_DNA"/>
</dbReference>
<gene>
    <name evidence="1" type="ORF">VF08_17480</name>
</gene>
<name>A0A9Q5ZBG0_NOSLI</name>
<evidence type="ECO:0000313" key="2">
    <source>
        <dbReference type="Proteomes" id="UP000222310"/>
    </source>
</evidence>
<organism evidence="1 2">
    <name type="scientific">Nostoc linckia z8</name>
    <dbReference type="NCBI Taxonomy" id="1628746"/>
    <lineage>
        <taxon>Bacteria</taxon>
        <taxon>Bacillati</taxon>
        <taxon>Cyanobacteriota</taxon>
        <taxon>Cyanophyceae</taxon>
        <taxon>Nostocales</taxon>
        <taxon>Nostocaceae</taxon>
        <taxon>Nostoc</taxon>
    </lineage>
</organism>